<feature type="coiled-coil region" evidence="8">
    <location>
        <begin position="36"/>
        <end position="107"/>
    </location>
</feature>
<reference evidence="11" key="1">
    <citation type="journal article" date="2013" name="Environ. Microbiol.">
        <title>Microbiota from the distal guts of lean and obese adolescents exhibit partial functional redundancy besides clear differences in community structure.</title>
        <authorList>
            <person name="Ferrer M."/>
            <person name="Ruiz A."/>
            <person name="Lanza F."/>
            <person name="Haange S.B."/>
            <person name="Oberbach A."/>
            <person name="Till H."/>
            <person name="Bargiela R."/>
            <person name="Campoy C."/>
            <person name="Segura M.T."/>
            <person name="Richter M."/>
            <person name="von Bergen M."/>
            <person name="Seifert J."/>
            <person name="Suarez A."/>
        </authorList>
    </citation>
    <scope>NUCLEOTIDE SEQUENCE</scope>
</reference>
<evidence type="ECO:0000256" key="6">
    <source>
        <dbReference type="ARBA" id="ARBA00047929"/>
    </source>
</evidence>
<comment type="pathway">
    <text evidence="1">Aminoacyl-tRNA biosynthesis; selenocysteinyl-tRNA(Sec) biosynthesis; L-seryl-tRNA(Sec) from L-serine and tRNA(Sec): step 1/1.</text>
</comment>
<evidence type="ECO:0000256" key="7">
    <source>
        <dbReference type="ARBA" id="ARBA00048823"/>
    </source>
</evidence>
<protein>
    <recommendedName>
        <fullName evidence="5">Seryl-tRNA(Ser/Sec) synthetase</fullName>
    </recommendedName>
</protein>
<dbReference type="Gene3D" id="1.10.287.40">
    <property type="entry name" value="Serine-tRNA synthetase, tRNA binding domain"/>
    <property type="match status" value="1"/>
</dbReference>
<dbReference type="PANTHER" id="PTHR43697">
    <property type="entry name" value="SERYL-TRNA SYNTHETASE"/>
    <property type="match status" value="1"/>
</dbReference>
<feature type="compositionally biased region" description="Basic and acidic residues" evidence="9">
    <location>
        <begin position="215"/>
        <end position="225"/>
    </location>
</feature>
<comment type="caution">
    <text evidence="11">The sequence shown here is derived from an EMBL/GenBank/DDBJ whole genome shotgun (WGS) entry which is preliminary data.</text>
</comment>
<dbReference type="InterPro" id="IPR015866">
    <property type="entry name" value="Ser-tRNA-synth_1_N"/>
</dbReference>
<dbReference type="GO" id="GO:0004828">
    <property type="term" value="F:serine-tRNA ligase activity"/>
    <property type="evidence" value="ECO:0007669"/>
    <property type="project" value="UniProtKB-EC"/>
</dbReference>
<evidence type="ECO:0000256" key="2">
    <source>
        <dbReference type="ARBA" id="ARBA00010728"/>
    </source>
</evidence>
<sequence length="225" mass="25278">MLTLKLISEETERVVKGLEKKHFPNAREAVEKVLEYDKIRREAQQKLDNNKQQANQFAKQIGALMKEGKKEEAESAKAQVAMLKADAKALEEIMEKAQNDMTNQLLEIPNIPCEQVPEGKDAADNVVVKEGGEKPNLGEDALCHWDLLKKYNLVDFDLGVKITGAGFPVYIGKMARFQRALEAFFLDEARKSGYLEIQPPYVVNEDSGRGTGQLPDKEGQMYHAN</sequence>
<keyword evidence="3" id="KW-0963">Cytoplasm</keyword>
<feature type="region of interest" description="Disordered" evidence="9">
    <location>
        <begin position="205"/>
        <end position="225"/>
    </location>
</feature>
<accession>K1U1P8</accession>
<evidence type="ECO:0000259" key="10">
    <source>
        <dbReference type="Pfam" id="PF02403"/>
    </source>
</evidence>
<evidence type="ECO:0000256" key="5">
    <source>
        <dbReference type="ARBA" id="ARBA00033352"/>
    </source>
</evidence>
<gene>
    <name evidence="11" type="ORF">LEA_10331</name>
</gene>
<dbReference type="SUPFAM" id="SSF46589">
    <property type="entry name" value="tRNA-binding arm"/>
    <property type="match status" value="1"/>
</dbReference>
<name>K1U1P8_9ZZZZ</name>
<dbReference type="InterPro" id="IPR045864">
    <property type="entry name" value="aa-tRNA-synth_II/BPL/LPL"/>
</dbReference>
<dbReference type="InterPro" id="IPR010978">
    <property type="entry name" value="tRNA-bd_arm"/>
</dbReference>
<dbReference type="Pfam" id="PF02403">
    <property type="entry name" value="Seryl_tRNA_N"/>
    <property type="match status" value="1"/>
</dbReference>
<comment type="catalytic activity">
    <reaction evidence="7">
        <text>tRNA(Ser) + L-serine + ATP = L-seryl-tRNA(Ser) + AMP + diphosphate + H(+)</text>
        <dbReference type="Rhea" id="RHEA:12292"/>
        <dbReference type="Rhea" id="RHEA-COMP:9669"/>
        <dbReference type="Rhea" id="RHEA-COMP:9703"/>
        <dbReference type="ChEBI" id="CHEBI:15378"/>
        <dbReference type="ChEBI" id="CHEBI:30616"/>
        <dbReference type="ChEBI" id="CHEBI:33019"/>
        <dbReference type="ChEBI" id="CHEBI:33384"/>
        <dbReference type="ChEBI" id="CHEBI:78442"/>
        <dbReference type="ChEBI" id="CHEBI:78533"/>
        <dbReference type="ChEBI" id="CHEBI:456215"/>
        <dbReference type="EC" id="6.1.1.11"/>
    </reaction>
</comment>
<evidence type="ECO:0000256" key="3">
    <source>
        <dbReference type="ARBA" id="ARBA00022490"/>
    </source>
</evidence>
<evidence type="ECO:0000256" key="4">
    <source>
        <dbReference type="ARBA" id="ARBA00022917"/>
    </source>
</evidence>
<feature type="domain" description="Serine-tRNA synthetase type1 N-terminal" evidence="10">
    <location>
        <begin position="1"/>
        <end position="112"/>
    </location>
</feature>
<evidence type="ECO:0000313" key="11">
    <source>
        <dbReference type="EMBL" id="EKC65421.1"/>
    </source>
</evidence>
<feature type="non-terminal residue" evidence="11">
    <location>
        <position position="225"/>
    </location>
</feature>
<dbReference type="GO" id="GO:0000166">
    <property type="term" value="F:nucleotide binding"/>
    <property type="evidence" value="ECO:0007669"/>
    <property type="project" value="InterPro"/>
</dbReference>
<keyword evidence="11" id="KW-0436">Ligase</keyword>
<dbReference type="EMBL" id="AJWY01006951">
    <property type="protein sequence ID" value="EKC65421.1"/>
    <property type="molecule type" value="Genomic_DNA"/>
</dbReference>
<proteinExistence type="inferred from homology"/>
<dbReference type="InterPro" id="IPR042103">
    <property type="entry name" value="SerRS_1_N_sf"/>
</dbReference>
<dbReference type="AlphaFoldDB" id="K1U1P8"/>
<organism evidence="11">
    <name type="scientific">human gut metagenome</name>
    <dbReference type="NCBI Taxonomy" id="408170"/>
    <lineage>
        <taxon>unclassified sequences</taxon>
        <taxon>metagenomes</taxon>
        <taxon>organismal metagenomes</taxon>
    </lineage>
</organism>
<dbReference type="SUPFAM" id="SSF55681">
    <property type="entry name" value="Class II aaRS and biotin synthetases"/>
    <property type="match status" value="1"/>
</dbReference>
<dbReference type="GO" id="GO:0006412">
    <property type="term" value="P:translation"/>
    <property type="evidence" value="ECO:0007669"/>
    <property type="project" value="UniProtKB-KW"/>
</dbReference>
<evidence type="ECO:0000256" key="8">
    <source>
        <dbReference type="SAM" id="Coils"/>
    </source>
</evidence>
<dbReference type="Gene3D" id="3.30.930.10">
    <property type="entry name" value="Bira Bifunctional Protein, Domain 2"/>
    <property type="match status" value="1"/>
</dbReference>
<evidence type="ECO:0000256" key="1">
    <source>
        <dbReference type="ARBA" id="ARBA00005045"/>
    </source>
</evidence>
<keyword evidence="4" id="KW-0648">Protein biosynthesis</keyword>
<keyword evidence="8" id="KW-0175">Coiled coil</keyword>
<comment type="similarity">
    <text evidence="2">Belongs to the class-II aminoacyl-tRNA synthetase family. Type-1 seryl-tRNA synthetase subfamily.</text>
</comment>
<comment type="catalytic activity">
    <reaction evidence="6">
        <text>tRNA(Sec) + L-serine + ATP = L-seryl-tRNA(Sec) + AMP + diphosphate + H(+)</text>
        <dbReference type="Rhea" id="RHEA:42580"/>
        <dbReference type="Rhea" id="RHEA-COMP:9742"/>
        <dbReference type="Rhea" id="RHEA-COMP:10128"/>
        <dbReference type="ChEBI" id="CHEBI:15378"/>
        <dbReference type="ChEBI" id="CHEBI:30616"/>
        <dbReference type="ChEBI" id="CHEBI:33019"/>
        <dbReference type="ChEBI" id="CHEBI:33384"/>
        <dbReference type="ChEBI" id="CHEBI:78442"/>
        <dbReference type="ChEBI" id="CHEBI:78533"/>
        <dbReference type="ChEBI" id="CHEBI:456215"/>
        <dbReference type="EC" id="6.1.1.11"/>
    </reaction>
</comment>
<evidence type="ECO:0000256" key="9">
    <source>
        <dbReference type="SAM" id="MobiDB-lite"/>
    </source>
</evidence>
<dbReference type="PANTHER" id="PTHR43697:SF1">
    <property type="entry name" value="SERINE--TRNA LIGASE"/>
    <property type="match status" value="1"/>
</dbReference>